<dbReference type="Proteomes" id="UP000789831">
    <property type="component" value="Unassembled WGS sequence"/>
</dbReference>
<gene>
    <name evidence="2" type="ORF">AGERDE_LOCUS3034</name>
</gene>
<evidence type="ECO:0000313" key="3">
    <source>
        <dbReference type="Proteomes" id="UP000789831"/>
    </source>
</evidence>
<sequence>MKPALMMNGGGGRTVEATDYFNLRARNGEFAYYSVQMYLGGGLGGDLSRKETWDNLYIVGLFTKMKHNIGLSAAATTTIQNNNSSFTQNFPNNPQTPNPMISNSNNGDLLDSPILSPVIDPSLRDNDSSLLSRSYTPERNQASKSSALIHSEQFNYQNSRYLPPSSQHYHHQQHQAHYLQPPQTPISTDTPPLLSRSNIPSPLSLHAEKRSIPFNNQRHNPNLHLQHQPLTPTYDDGDRICNADPTSTTGTITSTTSTLINNPLFDATARSIVNELGGGVVDEDGESPTRMSVNSLLCN</sequence>
<dbReference type="OrthoDB" id="1555531at2759"/>
<evidence type="ECO:0000313" key="2">
    <source>
        <dbReference type="EMBL" id="CAG8477048.1"/>
    </source>
</evidence>
<organism evidence="2 3">
    <name type="scientific">Ambispora gerdemannii</name>
    <dbReference type="NCBI Taxonomy" id="144530"/>
    <lineage>
        <taxon>Eukaryota</taxon>
        <taxon>Fungi</taxon>
        <taxon>Fungi incertae sedis</taxon>
        <taxon>Mucoromycota</taxon>
        <taxon>Glomeromycotina</taxon>
        <taxon>Glomeromycetes</taxon>
        <taxon>Archaeosporales</taxon>
        <taxon>Ambisporaceae</taxon>
        <taxon>Ambispora</taxon>
    </lineage>
</organism>
<feature type="compositionally biased region" description="Polar residues" evidence="1">
    <location>
        <begin position="185"/>
        <end position="201"/>
    </location>
</feature>
<protein>
    <submittedName>
        <fullName evidence="2">9026_t:CDS:1</fullName>
    </submittedName>
</protein>
<dbReference type="EMBL" id="CAJVPL010000274">
    <property type="protein sequence ID" value="CAG8477048.1"/>
    <property type="molecule type" value="Genomic_DNA"/>
</dbReference>
<feature type="compositionally biased region" description="Low complexity" evidence="1">
    <location>
        <begin position="86"/>
        <end position="99"/>
    </location>
</feature>
<feature type="region of interest" description="Disordered" evidence="1">
    <location>
        <begin position="158"/>
        <end position="201"/>
    </location>
</feature>
<name>A0A9N8W9T1_9GLOM</name>
<comment type="caution">
    <text evidence="2">The sequence shown here is derived from an EMBL/GenBank/DDBJ whole genome shotgun (WGS) entry which is preliminary data.</text>
</comment>
<reference evidence="2" key="1">
    <citation type="submission" date="2021-06" db="EMBL/GenBank/DDBJ databases">
        <authorList>
            <person name="Kallberg Y."/>
            <person name="Tangrot J."/>
            <person name="Rosling A."/>
        </authorList>
    </citation>
    <scope>NUCLEOTIDE SEQUENCE</scope>
    <source>
        <strain evidence="2">MT106</strain>
    </source>
</reference>
<proteinExistence type="predicted"/>
<dbReference type="AlphaFoldDB" id="A0A9N8W9T1"/>
<feature type="region of interest" description="Disordered" evidence="1">
    <location>
        <begin position="82"/>
        <end position="107"/>
    </location>
</feature>
<evidence type="ECO:0000256" key="1">
    <source>
        <dbReference type="SAM" id="MobiDB-lite"/>
    </source>
</evidence>
<keyword evidence="3" id="KW-1185">Reference proteome</keyword>
<accession>A0A9N8W9T1</accession>